<feature type="coiled-coil region" evidence="1">
    <location>
        <begin position="240"/>
        <end position="274"/>
    </location>
</feature>
<dbReference type="AlphaFoldDB" id="D5X9T2"/>
<reference evidence="2 3" key="1">
    <citation type="submission" date="2010-05" db="EMBL/GenBank/DDBJ databases">
        <title>Complete sequence of Thermincola sp. JR.</title>
        <authorList>
            <consortium name="US DOE Joint Genome Institute"/>
            <person name="Lucas S."/>
            <person name="Copeland A."/>
            <person name="Lapidus A."/>
            <person name="Cheng J.-F."/>
            <person name="Bruce D."/>
            <person name="Goodwin L."/>
            <person name="Pitluck S."/>
            <person name="Chertkov O."/>
            <person name="Detter J.C."/>
            <person name="Han C."/>
            <person name="Tapia R."/>
            <person name="Land M."/>
            <person name="Hauser L."/>
            <person name="Kyrpides N."/>
            <person name="Mikhailova N."/>
            <person name="Hazen T.C."/>
            <person name="Woyke T."/>
        </authorList>
    </citation>
    <scope>NUCLEOTIDE SEQUENCE [LARGE SCALE GENOMIC DNA]</scope>
    <source>
        <strain evidence="2 3">JR</strain>
    </source>
</reference>
<name>D5X9T2_THEPJ</name>
<proteinExistence type="predicted"/>
<dbReference type="Proteomes" id="UP000002377">
    <property type="component" value="Chromosome"/>
</dbReference>
<evidence type="ECO:0000313" key="2">
    <source>
        <dbReference type="EMBL" id="ADG81153.1"/>
    </source>
</evidence>
<keyword evidence="1" id="KW-0175">Coiled coil</keyword>
<dbReference type="eggNOG" id="COG4086">
    <property type="taxonomic scope" value="Bacteria"/>
</dbReference>
<organism evidence="2 3">
    <name type="scientific">Thermincola potens (strain JR)</name>
    <dbReference type="NCBI Taxonomy" id="635013"/>
    <lineage>
        <taxon>Bacteria</taxon>
        <taxon>Bacillati</taxon>
        <taxon>Bacillota</taxon>
        <taxon>Clostridia</taxon>
        <taxon>Eubacteriales</taxon>
        <taxon>Thermincolaceae</taxon>
        <taxon>Thermincola</taxon>
    </lineage>
</organism>
<dbReference type="Pfam" id="PF06207">
    <property type="entry name" value="DUF1002"/>
    <property type="match status" value="1"/>
</dbReference>
<sequence precursor="true">MFIHSLLRRSISLTIIIVCFFLVPVAYADTSQVITFGADLNSEQKTLVARKFGVNLQDTAIPLIEVTNAEERRYLQGLVPNKVIGSRAISSAMVEVLPAGSGVTVETHNITWVTTDMFENAVVTAKVKDARIIAAAPFPVSGTAALTGIFKAFETATGQKLDEESKKTANEELVRTGELGEAIGKEKATELMLKVKERVIADKVTDPEQIKQIIINVAGDLNINLTPAQIDQITQLMQKISKLDLNIRDISSQLQDLKTKLDDVVAQNEEVKSILQQILDALNGLIEKIRAWFGL</sequence>
<dbReference type="EMBL" id="CP002028">
    <property type="protein sequence ID" value="ADG81153.1"/>
    <property type="molecule type" value="Genomic_DNA"/>
</dbReference>
<dbReference type="KEGG" id="tjr:TherJR_0266"/>
<accession>D5X9T2</accession>
<evidence type="ECO:0000313" key="3">
    <source>
        <dbReference type="Proteomes" id="UP000002377"/>
    </source>
</evidence>
<evidence type="ECO:0000256" key="1">
    <source>
        <dbReference type="SAM" id="Coils"/>
    </source>
</evidence>
<dbReference type="InterPro" id="IPR009343">
    <property type="entry name" value="DUF1002"/>
</dbReference>
<keyword evidence="3" id="KW-1185">Reference proteome</keyword>
<dbReference type="HOGENOM" id="CLU_050671_0_1_9"/>
<gene>
    <name evidence="2" type="ordered locus">TherJR_0266</name>
</gene>
<dbReference type="RefSeq" id="WP_013119180.1">
    <property type="nucleotide sequence ID" value="NC_014152.1"/>
</dbReference>
<evidence type="ECO:0008006" key="4">
    <source>
        <dbReference type="Google" id="ProtNLM"/>
    </source>
</evidence>
<protein>
    <recommendedName>
        <fullName evidence="4">DUF1002 domain-containing protein</fullName>
    </recommendedName>
</protein>